<organism evidence="5 6">
    <name type="scientific">Desulfonema limicola</name>
    <dbReference type="NCBI Taxonomy" id="45656"/>
    <lineage>
        <taxon>Bacteria</taxon>
        <taxon>Pseudomonadati</taxon>
        <taxon>Thermodesulfobacteriota</taxon>
        <taxon>Desulfobacteria</taxon>
        <taxon>Desulfobacterales</taxon>
        <taxon>Desulfococcaceae</taxon>
        <taxon>Desulfonema</taxon>
    </lineage>
</organism>
<evidence type="ECO:0000256" key="3">
    <source>
        <dbReference type="PROSITE-ProRule" id="PRU00169"/>
    </source>
</evidence>
<dbReference type="Gene3D" id="3.40.50.2300">
    <property type="match status" value="1"/>
</dbReference>
<accession>A0A975GIU6</accession>
<dbReference type="AlphaFoldDB" id="A0A975GIU6"/>
<comment type="caution">
    <text evidence="3">Lacks conserved residue(s) required for the propagation of feature annotation.</text>
</comment>
<evidence type="ECO:0000259" key="4">
    <source>
        <dbReference type="PROSITE" id="PS50110"/>
    </source>
</evidence>
<dbReference type="GO" id="GO:0000160">
    <property type="term" value="P:phosphorelay signal transduction system"/>
    <property type="evidence" value="ECO:0007669"/>
    <property type="project" value="UniProtKB-KW"/>
</dbReference>
<dbReference type="SMART" id="SM00448">
    <property type="entry name" value="REC"/>
    <property type="match status" value="1"/>
</dbReference>
<evidence type="ECO:0000256" key="1">
    <source>
        <dbReference type="ARBA" id="ARBA00022553"/>
    </source>
</evidence>
<sequence>MSEKVLLIDDDQDFVDLLTEEMLYRDMDVFTAVSPEAAFKMIASDTFDVIVLSLMISGKSGLNILKNIKRINPYPEIIVLTDNTTVEKGIKAMKLGTENLLDKTMDISILAEKISRSLMKKMLFVEKSI</sequence>
<dbReference type="SUPFAM" id="SSF52172">
    <property type="entry name" value="CheY-like"/>
    <property type="match status" value="1"/>
</dbReference>
<proteinExistence type="predicted"/>
<dbReference type="PROSITE" id="PS50110">
    <property type="entry name" value="RESPONSE_REGULATORY"/>
    <property type="match status" value="1"/>
</dbReference>
<dbReference type="EMBL" id="CP061799">
    <property type="protein sequence ID" value="QTA82932.1"/>
    <property type="molecule type" value="Genomic_DNA"/>
</dbReference>
<evidence type="ECO:0000313" key="6">
    <source>
        <dbReference type="Proteomes" id="UP000663720"/>
    </source>
</evidence>
<evidence type="ECO:0000256" key="2">
    <source>
        <dbReference type="ARBA" id="ARBA00023012"/>
    </source>
</evidence>
<dbReference type="InterPro" id="IPR011006">
    <property type="entry name" value="CheY-like_superfamily"/>
</dbReference>
<dbReference type="Pfam" id="PF00072">
    <property type="entry name" value="Response_reg"/>
    <property type="match status" value="1"/>
</dbReference>
<name>A0A975GIU6_9BACT</name>
<feature type="domain" description="Response regulatory" evidence="4">
    <location>
        <begin position="4"/>
        <end position="118"/>
    </location>
</feature>
<dbReference type="RefSeq" id="WP_207688802.1">
    <property type="nucleotide sequence ID" value="NZ_CP061799.1"/>
</dbReference>
<keyword evidence="2" id="KW-0902">Two-component regulatory system</keyword>
<dbReference type="PANTHER" id="PTHR44591:SF14">
    <property type="entry name" value="PROTEIN PILG"/>
    <property type="match status" value="1"/>
</dbReference>
<evidence type="ECO:0000313" key="5">
    <source>
        <dbReference type="EMBL" id="QTA82932.1"/>
    </source>
</evidence>
<dbReference type="Proteomes" id="UP000663720">
    <property type="component" value="Chromosome"/>
</dbReference>
<dbReference type="PANTHER" id="PTHR44591">
    <property type="entry name" value="STRESS RESPONSE REGULATOR PROTEIN 1"/>
    <property type="match status" value="1"/>
</dbReference>
<gene>
    <name evidence="5" type="ORF">dnl_53190</name>
</gene>
<dbReference type="KEGG" id="dli:dnl_53190"/>
<protein>
    <submittedName>
        <fullName evidence="5">Two component system response regulator</fullName>
    </submittedName>
</protein>
<reference evidence="5" key="1">
    <citation type="journal article" date="2021" name="Microb. Physiol.">
        <title>Proteogenomic Insights into the Physiology of Marine, Sulfate-Reducing, Filamentous Desulfonema limicola and Desulfonema magnum.</title>
        <authorList>
            <person name="Schnaars V."/>
            <person name="Wohlbrand L."/>
            <person name="Scheve S."/>
            <person name="Hinrichs C."/>
            <person name="Reinhardt R."/>
            <person name="Rabus R."/>
        </authorList>
    </citation>
    <scope>NUCLEOTIDE SEQUENCE</scope>
    <source>
        <strain evidence="5">5ac10</strain>
    </source>
</reference>
<dbReference type="InterPro" id="IPR050595">
    <property type="entry name" value="Bact_response_regulator"/>
</dbReference>
<dbReference type="InterPro" id="IPR001789">
    <property type="entry name" value="Sig_transdc_resp-reg_receiver"/>
</dbReference>
<keyword evidence="1" id="KW-0597">Phosphoprotein</keyword>
<keyword evidence="6" id="KW-1185">Reference proteome</keyword>